<evidence type="ECO:0000313" key="3">
    <source>
        <dbReference type="Proteomes" id="UP001162029"/>
    </source>
</evidence>
<sequence>MVENRSDRSNSTLAEDDGTLYGKEFNDNSTSTDEVVTPVLDDAAMRANQKIVVDSMNQKFLPMELRKERSSIFAIAHIDVIKKSKLNLSEAEERIRHRGPHLVFELLSKASEIYPWWCHIESGTRLPALYDFVQDPGHQDVDGHDHEYESAKSRPRVAPAHQSERQVEERSS</sequence>
<proteinExistence type="predicted"/>
<feature type="compositionally biased region" description="Basic and acidic residues" evidence="1">
    <location>
        <begin position="162"/>
        <end position="172"/>
    </location>
</feature>
<feature type="region of interest" description="Disordered" evidence="1">
    <location>
        <begin position="139"/>
        <end position="172"/>
    </location>
</feature>
<evidence type="ECO:0000313" key="2">
    <source>
        <dbReference type="EMBL" id="CAI5728848.1"/>
    </source>
</evidence>
<comment type="caution">
    <text evidence="2">The sequence shown here is derived from an EMBL/GenBank/DDBJ whole genome shotgun (WGS) entry which is preliminary data.</text>
</comment>
<dbReference type="EMBL" id="CANTFM010000717">
    <property type="protein sequence ID" value="CAI5728848.1"/>
    <property type="molecule type" value="Genomic_DNA"/>
</dbReference>
<organism evidence="2 3">
    <name type="scientific">Peronospora destructor</name>
    <dbReference type="NCBI Taxonomy" id="86335"/>
    <lineage>
        <taxon>Eukaryota</taxon>
        <taxon>Sar</taxon>
        <taxon>Stramenopiles</taxon>
        <taxon>Oomycota</taxon>
        <taxon>Peronosporomycetes</taxon>
        <taxon>Peronosporales</taxon>
        <taxon>Peronosporaceae</taxon>
        <taxon>Peronospora</taxon>
    </lineage>
</organism>
<dbReference type="Proteomes" id="UP001162029">
    <property type="component" value="Unassembled WGS sequence"/>
</dbReference>
<feature type="region of interest" description="Disordered" evidence="1">
    <location>
        <begin position="1"/>
        <end position="32"/>
    </location>
</feature>
<keyword evidence="3" id="KW-1185">Reference proteome</keyword>
<accession>A0AAV0TYC5</accession>
<name>A0AAV0TYC5_9STRA</name>
<gene>
    <name evidence="2" type="ORF">PDE001_LOCUS4121</name>
</gene>
<protein>
    <submittedName>
        <fullName evidence="2">Uncharacterized protein</fullName>
    </submittedName>
</protein>
<reference evidence="2" key="1">
    <citation type="submission" date="2022-12" db="EMBL/GenBank/DDBJ databases">
        <authorList>
            <person name="Webb A."/>
        </authorList>
    </citation>
    <scope>NUCLEOTIDE SEQUENCE</scope>
    <source>
        <strain evidence="2">Pd1</strain>
    </source>
</reference>
<dbReference type="AlphaFoldDB" id="A0AAV0TYC5"/>
<evidence type="ECO:0000256" key="1">
    <source>
        <dbReference type="SAM" id="MobiDB-lite"/>
    </source>
</evidence>
<feature type="compositionally biased region" description="Basic and acidic residues" evidence="1">
    <location>
        <begin position="139"/>
        <end position="152"/>
    </location>
</feature>